<evidence type="ECO:0008006" key="4">
    <source>
        <dbReference type="Google" id="ProtNLM"/>
    </source>
</evidence>
<protein>
    <recommendedName>
        <fullName evidence="4">DUF3568 domain-containing protein</fullName>
    </recommendedName>
</protein>
<proteinExistence type="predicted"/>
<dbReference type="Pfam" id="PF12092">
    <property type="entry name" value="DUF3568"/>
    <property type="match status" value="1"/>
</dbReference>
<dbReference type="InterPro" id="IPR021952">
    <property type="entry name" value="Flpp3-like"/>
</dbReference>
<gene>
    <name evidence="2" type="ORF">CDV26_00265</name>
</gene>
<accession>A0ABN5B0F6</accession>
<reference evidence="2 3" key="1">
    <citation type="submission" date="2017-06" db="EMBL/GenBank/DDBJ databases">
        <title>Complete genome of Francisella halioticida.</title>
        <authorList>
            <person name="Sjodin A."/>
        </authorList>
    </citation>
    <scope>NUCLEOTIDE SEQUENCE [LARGE SCALE GENOMIC DNA]</scope>
    <source>
        <strain evidence="2 3">DSM 23729</strain>
    </source>
</reference>
<sequence length="133" mass="14602">MKLLKKLLFMSLISCSVVALNSCRHTAVPVGDGTVTYSDGSYSMNIEGNYNEVYEAALKAINENNGFVFVSKAIDSKHYKAKVEGATKIDSTSFSIEIKKLTNNISKATIKFGTFGDKQMSSTLMDQIQKNVK</sequence>
<feature type="chain" id="PRO_5045868080" description="DUF3568 domain-containing protein" evidence="1">
    <location>
        <begin position="20"/>
        <end position="133"/>
    </location>
</feature>
<organism evidence="2 3">
    <name type="scientific">Francisella halioticida</name>
    <dbReference type="NCBI Taxonomy" id="549298"/>
    <lineage>
        <taxon>Bacteria</taxon>
        <taxon>Pseudomonadati</taxon>
        <taxon>Pseudomonadota</taxon>
        <taxon>Gammaproteobacteria</taxon>
        <taxon>Thiotrichales</taxon>
        <taxon>Francisellaceae</taxon>
        <taxon>Francisella</taxon>
    </lineage>
</organism>
<keyword evidence="3" id="KW-1185">Reference proteome</keyword>
<evidence type="ECO:0000256" key="1">
    <source>
        <dbReference type="SAM" id="SignalP"/>
    </source>
</evidence>
<evidence type="ECO:0000313" key="2">
    <source>
        <dbReference type="EMBL" id="ASG67028.1"/>
    </source>
</evidence>
<dbReference type="RefSeq" id="WP_088771593.1">
    <property type="nucleotide sequence ID" value="NZ_AP023082.1"/>
</dbReference>
<dbReference type="EMBL" id="CP022132">
    <property type="protein sequence ID" value="ASG67028.1"/>
    <property type="molecule type" value="Genomic_DNA"/>
</dbReference>
<keyword evidence="1" id="KW-0732">Signal</keyword>
<feature type="signal peptide" evidence="1">
    <location>
        <begin position="1"/>
        <end position="19"/>
    </location>
</feature>
<dbReference type="Proteomes" id="UP000249910">
    <property type="component" value="Chromosome"/>
</dbReference>
<name>A0ABN5B0F6_9GAMM</name>
<evidence type="ECO:0000313" key="3">
    <source>
        <dbReference type="Proteomes" id="UP000249910"/>
    </source>
</evidence>